<evidence type="ECO:0000313" key="2">
    <source>
        <dbReference type="EnsemblPlants" id="EMT18923"/>
    </source>
</evidence>
<reference evidence="2" key="1">
    <citation type="submission" date="2015-06" db="UniProtKB">
        <authorList>
            <consortium name="EnsemblPlants"/>
        </authorList>
    </citation>
    <scope>IDENTIFICATION</scope>
</reference>
<proteinExistence type="predicted"/>
<sequence>METTGGDGIDFLSVTVYRIRVGRAPDERPPCAVRMSALEMPHDDTVASNSWQWLSSVHGRADGVSIAVGDIEEEPEVQSGFSAVEEVATYNPEDHSFADGDGSTQAGSCCESTTKVDRRSTTDDDDDTNPAKQARIDE</sequence>
<dbReference type="AlphaFoldDB" id="R7WB39"/>
<dbReference type="EnsemblPlants" id="EMT18923">
    <property type="protein sequence ID" value="EMT18923"/>
    <property type="gene ID" value="F775_28955"/>
</dbReference>
<feature type="region of interest" description="Disordered" evidence="1">
    <location>
        <begin position="90"/>
        <end position="138"/>
    </location>
</feature>
<organism evidence="2">
    <name type="scientific">Aegilops tauschii</name>
    <name type="common">Tausch's goatgrass</name>
    <name type="synonym">Aegilops squarrosa</name>
    <dbReference type="NCBI Taxonomy" id="37682"/>
    <lineage>
        <taxon>Eukaryota</taxon>
        <taxon>Viridiplantae</taxon>
        <taxon>Streptophyta</taxon>
        <taxon>Embryophyta</taxon>
        <taxon>Tracheophyta</taxon>
        <taxon>Spermatophyta</taxon>
        <taxon>Magnoliopsida</taxon>
        <taxon>Liliopsida</taxon>
        <taxon>Poales</taxon>
        <taxon>Poaceae</taxon>
        <taxon>BOP clade</taxon>
        <taxon>Pooideae</taxon>
        <taxon>Triticodae</taxon>
        <taxon>Triticeae</taxon>
        <taxon>Triticinae</taxon>
        <taxon>Aegilops</taxon>
    </lineage>
</organism>
<feature type="compositionally biased region" description="Polar residues" evidence="1">
    <location>
        <begin position="102"/>
        <end position="111"/>
    </location>
</feature>
<protein>
    <submittedName>
        <fullName evidence="2">Uncharacterized protein</fullName>
    </submittedName>
</protein>
<evidence type="ECO:0000256" key="1">
    <source>
        <dbReference type="SAM" id="MobiDB-lite"/>
    </source>
</evidence>
<name>R7WB39_AEGTA</name>
<accession>R7WB39</accession>